<dbReference type="GO" id="GO:0005886">
    <property type="term" value="C:plasma membrane"/>
    <property type="evidence" value="ECO:0007669"/>
    <property type="project" value="UniProtKB-SubCell"/>
</dbReference>
<reference evidence="8 9" key="1">
    <citation type="journal article" date="2019" name="Emerg. Microbes Infect.">
        <title>Comprehensive subspecies identification of 175 nontuberculous mycobacteria species based on 7547 genomic profiles.</title>
        <authorList>
            <person name="Matsumoto Y."/>
            <person name="Kinjo T."/>
            <person name="Motooka D."/>
            <person name="Nabeya D."/>
            <person name="Jung N."/>
            <person name="Uechi K."/>
            <person name="Horii T."/>
            <person name="Iida T."/>
            <person name="Fujita J."/>
            <person name="Nakamura S."/>
        </authorList>
    </citation>
    <scope>NUCLEOTIDE SEQUENCE [LARGE SCALE GENOMIC DNA]</scope>
    <source>
        <strain evidence="8 9">JCM 30996</strain>
    </source>
</reference>
<feature type="transmembrane region" description="Helical" evidence="6">
    <location>
        <begin position="376"/>
        <end position="402"/>
    </location>
</feature>
<name>A0A7I9ZSB4_9MYCO</name>
<feature type="transmembrane region" description="Helical" evidence="6">
    <location>
        <begin position="179"/>
        <end position="198"/>
    </location>
</feature>
<dbReference type="GO" id="GO:0022857">
    <property type="term" value="F:transmembrane transporter activity"/>
    <property type="evidence" value="ECO:0007669"/>
    <property type="project" value="InterPro"/>
</dbReference>
<dbReference type="Pfam" id="PF07690">
    <property type="entry name" value="MFS_1"/>
    <property type="match status" value="1"/>
</dbReference>
<dbReference type="InterPro" id="IPR020846">
    <property type="entry name" value="MFS_dom"/>
</dbReference>
<feature type="transmembrane region" description="Helical" evidence="6">
    <location>
        <begin position="89"/>
        <end position="108"/>
    </location>
</feature>
<dbReference type="EMBL" id="BLLB01000002">
    <property type="protein sequence ID" value="GFH03586.1"/>
    <property type="molecule type" value="Genomic_DNA"/>
</dbReference>
<feature type="transmembrane region" description="Helical" evidence="6">
    <location>
        <begin position="58"/>
        <end position="77"/>
    </location>
</feature>
<comment type="subcellular location">
    <subcellularLocation>
        <location evidence="1">Cell membrane</location>
        <topology evidence="1">Multi-pass membrane protein</topology>
    </subcellularLocation>
</comment>
<feature type="transmembrane region" description="Helical" evidence="6">
    <location>
        <begin position="210"/>
        <end position="228"/>
    </location>
</feature>
<feature type="transmembrane region" description="Helical" evidence="6">
    <location>
        <begin position="277"/>
        <end position="301"/>
    </location>
</feature>
<dbReference type="PANTHER" id="PTHR42718">
    <property type="entry name" value="MAJOR FACILITATOR SUPERFAMILY MULTIDRUG TRANSPORTER MFSC"/>
    <property type="match status" value="1"/>
</dbReference>
<comment type="caution">
    <text evidence="8">The sequence shown here is derived from an EMBL/GenBank/DDBJ whole genome shotgun (WGS) entry which is preliminary data.</text>
</comment>
<keyword evidence="9" id="KW-1185">Reference proteome</keyword>
<sequence length="491" mass="51162">MHETGTGTSGRPVDPPIKAPRFLVVGLSVVVLTVAVLQTAVVPVLGVIAEQLGASTVAVSWVVTANLLAAVAATPLIGRLADLHRKKRVLLIVLAVVLAGSLLAATTTSLPLLILARVLQAASFALYPISIAILREEIRHDRMGSAMAVLSGTLGFGGGTGLVVVGLLMSGDPGYHRVFWLTTAFTVLVVVIVVAVVPDRPRSTTGTIDWLGALGLAAGLSALLLAITQGTSWGWASPRTVLSAVGGVVVLVGWWVWEKRTARPLVSTRMLSRRTMLFTNLATIFVGMGLYFAFLGLTQFVQIPREVAGYGFGATVLEASVIYLLPGAVTGFVVALLSGRFIDRFGARPVLVVAAMAGITGFLFIAFAHTSPWQVIIANILANAYISLGYGALPALVVGEVAAGETGVATSMNAIARTVGSSTAAALVAVLLSRTTLTGTPMESSFVAIFVCGAITAALAMVLIALSRQRSPSVESPEARYESRAMNHEWG</sequence>
<proteinExistence type="predicted"/>
<dbReference type="SUPFAM" id="SSF103473">
    <property type="entry name" value="MFS general substrate transporter"/>
    <property type="match status" value="1"/>
</dbReference>
<evidence type="ECO:0000313" key="8">
    <source>
        <dbReference type="EMBL" id="GFH03586.1"/>
    </source>
</evidence>
<dbReference type="RefSeq" id="WP_163891348.1">
    <property type="nucleotide sequence ID" value="NZ_BLLB01000002.1"/>
</dbReference>
<dbReference type="PANTHER" id="PTHR42718:SF9">
    <property type="entry name" value="MAJOR FACILITATOR SUPERFAMILY MULTIDRUG TRANSPORTER MFSC"/>
    <property type="match status" value="1"/>
</dbReference>
<gene>
    <name evidence="8" type="ORF">MHIP_40690</name>
</gene>
<protein>
    <submittedName>
        <fullName evidence="8">MFS transporter</fullName>
    </submittedName>
</protein>
<evidence type="ECO:0000259" key="7">
    <source>
        <dbReference type="PROSITE" id="PS50850"/>
    </source>
</evidence>
<keyword evidence="3 6" id="KW-0812">Transmembrane</keyword>
<evidence type="ECO:0000256" key="6">
    <source>
        <dbReference type="SAM" id="Phobius"/>
    </source>
</evidence>
<dbReference type="InterPro" id="IPR011701">
    <property type="entry name" value="MFS"/>
</dbReference>
<feature type="transmembrane region" description="Helical" evidence="6">
    <location>
        <begin position="146"/>
        <end position="167"/>
    </location>
</feature>
<organism evidence="8 9">
    <name type="scientific">Mycolicibacterium hippocampi</name>
    <dbReference type="NCBI Taxonomy" id="659824"/>
    <lineage>
        <taxon>Bacteria</taxon>
        <taxon>Bacillati</taxon>
        <taxon>Actinomycetota</taxon>
        <taxon>Actinomycetes</taxon>
        <taxon>Mycobacteriales</taxon>
        <taxon>Mycobacteriaceae</taxon>
        <taxon>Mycolicibacterium</taxon>
    </lineage>
</organism>
<feature type="transmembrane region" description="Helical" evidence="6">
    <location>
        <begin position="240"/>
        <end position="257"/>
    </location>
</feature>
<evidence type="ECO:0000256" key="2">
    <source>
        <dbReference type="ARBA" id="ARBA00022448"/>
    </source>
</evidence>
<dbReference type="InterPro" id="IPR036259">
    <property type="entry name" value="MFS_trans_sf"/>
</dbReference>
<accession>A0A7I9ZSB4</accession>
<feature type="transmembrane region" description="Helical" evidence="6">
    <location>
        <begin position="114"/>
        <end position="134"/>
    </location>
</feature>
<dbReference type="AlphaFoldDB" id="A0A7I9ZSB4"/>
<keyword evidence="4 6" id="KW-1133">Transmembrane helix</keyword>
<evidence type="ECO:0000256" key="5">
    <source>
        <dbReference type="ARBA" id="ARBA00023136"/>
    </source>
</evidence>
<keyword evidence="2" id="KW-0813">Transport</keyword>
<feature type="transmembrane region" description="Helical" evidence="6">
    <location>
        <begin position="414"/>
        <end position="433"/>
    </location>
</feature>
<dbReference type="PROSITE" id="PS50850">
    <property type="entry name" value="MFS"/>
    <property type="match status" value="1"/>
</dbReference>
<dbReference type="Proteomes" id="UP000465304">
    <property type="component" value="Unassembled WGS sequence"/>
</dbReference>
<evidence type="ECO:0000256" key="3">
    <source>
        <dbReference type="ARBA" id="ARBA00022692"/>
    </source>
</evidence>
<evidence type="ECO:0000256" key="4">
    <source>
        <dbReference type="ARBA" id="ARBA00022989"/>
    </source>
</evidence>
<feature type="transmembrane region" description="Helical" evidence="6">
    <location>
        <begin position="21"/>
        <end position="46"/>
    </location>
</feature>
<feature type="transmembrane region" description="Helical" evidence="6">
    <location>
        <begin position="445"/>
        <end position="466"/>
    </location>
</feature>
<dbReference type="Gene3D" id="1.20.1250.20">
    <property type="entry name" value="MFS general substrate transporter like domains"/>
    <property type="match status" value="2"/>
</dbReference>
<keyword evidence="5 6" id="KW-0472">Membrane</keyword>
<feature type="domain" description="Major facilitator superfamily (MFS) profile" evidence="7">
    <location>
        <begin position="19"/>
        <end position="471"/>
    </location>
</feature>
<feature type="transmembrane region" description="Helical" evidence="6">
    <location>
        <begin position="350"/>
        <end position="370"/>
    </location>
</feature>
<evidence type="ECO:0000313" key="9">
    <source>
        <dbReference type="Proteomes" id="UP000465304"/>
    </source>
</evidence>
<feature type="transmembrane region" description="Helical" evidence="6">
    <location>
        <begin position="321"/>
        <end position="338"/>
    </location>
</feature>
<evidence type="ECO:0000256" key="1">
    <source>
        <dbReference type="ARBA" id="ARBA00004651"/>
    </source>
</evidence>